<dbReference type="AlphaFoldDB" id="A0A916ZK46"/>
<gene>
    <name evidence="2" type="ORF">GCM10011529_05420</name>
</gene>
<evidence type="ECO:0000313" key="2">
    <source>
        <dbReference type="EMBL" id="GGE01939.1"/>
    </source>
</evidence>
<sequence>MAGGAGIDEGAAPFVGEGAAAGDDRVGVGAAGDEGRAERQGAAGEWGEAGDVGGEAGALGVAGGDEERAGDAVGARAGTGGPGGDGGAAEAVADEDDVIGGENLALEAVDPVGGVGVVPIGLLDAVAVGAGLQPERSPMAGAGAVDAGNDENCRAGNGCGIHARLLWIAGQNRRRRRTGPVRCLRRRTGGVWGNAPPRSSPD</sequence>
<evidence type="ECO:0000313" key="3">
    <source>
        <dbReference type="Proteomes" id="UP000635071"/>
    </source>
</evidence>
<feature type="compositionally biased region" description="Gly residues" evidence="1">
    <location>
        <begin position="50"/>
        <end position="63"/>
    </location>
</feature>
<accession>A0A916ZK46</accession>
<comment type="caution">
    <text evidence="2">The sequence shown here is derived from an EMBL/GenBank/DDBJ whole genome shotgun (WGS) entry which is preliminary data.</text>
</comment>
<organism evidence="2 3">
    <name type="scientific">Sandarakinorhabdus glacialis</name>
    <dbReference type="NCBI Taxonomy" id="1614636"/>
    <lineage>
        <taxon>Bacteria</taxon>
        <taxon>Pseudomonadati</taxon>
        <taxon>Pseudomonadota</taxon>
        <taxon>Alphaproteobacteria</taxon>
        <taxon>Sphingomonadales</taxon>
        <taxon>Sphingosinicellaceae</taxon>
        <taxon>Sandarakinorhabdus</taxon>
    </lineage>
</organism>
<feature type="region of interest" description="Disordered" evidence="1">
    <location>
        <begin position="16"/>
        <end position="89"/>
    </location>
</feature>
<proteinExistence type="predicted"/>
<keyword evidence="3" id="KW-1185">Reference proteome</keyword>
<reference evidence="2" key="2">
    <citation type="submission" date="2020-09" db="EMBL/GenBank/DDBJ databases">
        <authorList>
            <person name="Sun Q."/>
            <person name="Zhou Y."/>
        </authorList>
    </citation>
    <scope>NUCLEOTIDE SEQUENCE</scope>
    <source>
        <strain evidence="2">CGMCC 1.15519</strain>
    </source>
</reference>
<dbReference type="Proteomes" id="UP000635071">
    <property type="component" value="Unassembled WGS sequence"/>
</dbReference>
<evidence type="ECO:0000256" key="1">
    <source>
        <dbReference type="SAM" id="MobiDB-lite"/>
    </source>
</evidence>
<reference evidence="2" key="1">
    <citation type="journal article" date="2014" name="Int. J. Syst. Evol. Microbiol.">
        <title>Complete genome sequence of Corynebacterium casei LMG S-19264T (=DSM 44701T), isolated from a smear-ripened cheese.</title>
        <authorList>
            <consortium name="US DOE Joint Genome Institute (JGI-PGF)"/>
            <person name="Walter F."/>
            <person name="Albersmeier A."/>
            <person name="Kalinowski J."/>
            <person name="Ruckert C."/>
        </authorList>
    </citation>
    <scope>NUCLEOTIDE SEQUENCE</scope>
    <source>
        <strain evidence="2">CGMCC 1.15519</strain>
    </source>
</reference>
<feature type="compositionally biased region" description="Gly residues" evidence="1">
    <location>
        <begin position="77"/>
        <end position="87"/>
    </location>
</feature>
<dbReference type="EMBL" id="BMJM01000001">
    <property type="protein sequence ID" value="GGE01939.1"/>
    <property type="molecule type" value="Genomic_DNA"/>
</dbReference>
<protein>
    <submittedName>
        <fullName evidence="2">Uncharacterized protein</fullName>
    </submittedName>
</protein>
<name>A0A916ZK46_9SPHN</name>